<evidence type="ECO:0000256" key="1">
    <source>
        <dbReference type="SAM" id="Phobius"/>
    </source>
</evidence>
<dbReference type="KEGG" id="daw:HS1_001291"/>
<keyword evidence="1" id="KW-1133">Transmembrane helix</keyword>
<evidence type="ECO:0000313" key="2">
    <source>
        <dbReference type="EMBL" id="AMM41095.1"/>
    </source>
</evidence>
<reference evidence="2 3" key="1">
    <citation type="submission" date="2015-10" db="EMBL/GenBank/DDBJ databases">
        <title>Candidatus Desulfofervidus auxilii, a hydrogenotrophic sulfate-reducing bacterium involved in the thermophilic anaerobic oxidation of methane.</title>
        <authorList>
            <person name="Krukenberg V."/>
            <person name="Richter M."/>
            <person name="Wegener G."/>
        </authorList>
    </citation>
    <scope>NUCLEOTIDE SEQUENCE [LARGE SCALE GENOMIC DNA]</scope>
    <source>
        <strain evidence="2 3">HS1</strain>
    </source>
</reference>
<accession>A0A7U4TIA3</accession>
<keyword evidence="3" id="KW-1185">Reference proteome</keyword>
<evidence type="ECO:0000313" key="3">
    <source>
        <dbReference type="Proteomes" id="UP000070560"/>
    </source>
</evidence>
<keyword evidence="1" id="KW-0812">Transmembrane</keyword>
<feature type="transmembrane region" description="Helical" evidence="1">
    <location>
        <begin position="128"/>
        <end position="146"/>
    </location>
</feature>
<dbReference type="EMBL" id="CP013015">
    <property type="protein sequence ID" value="AMM41095.1"/>
    <property type="molecule type" value="Genomic_DNA"/>
</dbReference>
<proteinExistence type="predicted"/>
<gene>
    <name evidence="2" type="ORF">HS1_001291</name>
</gene>
<feature type="transmembrane region" description="Helical" evidence="1">
    <location>
        <begin position="61"/>
        <end position="80"/>
    </location>
</feature>
<feature type="transmembrane region" description="Helical" evidence="1">
    <location>
        <begin position="30"/>
        <end position="49"/>
    </location>
</feature>
<dbReference type="Proteomes" id="UP000070560">
    <property type="component" value="Chromosome"/>
</dbReference>
<dbReference type="AlphaFoldDB" id="A0A7U4TIA3"/>
<dbReference type="RefSeq" id="WP_066062579.1">
    <property type="nucleotide sequence ID" value="NZ_CP013015.1"/>
</dbReference>
<sequence>MNYKQKFILEYFKALREDIIVRIQKNTTLWSLKITAAAFIFAYLGKAGIEDKGISVLLMSMVPWIAIIFDFLIVDNLLGIHNIANFIKHRIELTPQNSRVEGIMNEEFWEYSCGQKEGSRTLDRRHRVAIVLFALVCSLIPAVIYLHLTMKGTKFPFLLSYFLIVNPALVLVVEWLLCRWFKNRISCVEKEILETLQKHQIS</sequence>
<protein>
    <submittedName>
        <fullName evidence="2">Membrane protein</fullName>
    </submittedName>
</protein>
<feature type="transmembrane region" description="Helical" evidence="1">
    <location>
        <begin position="158"/>
        <end position="177"/>
    </location>
</feature>
<keyword evidence="1" id="KW-0472">Membrane</keyword>
<organism evidence="2 3">
    <name type="scientific">Desulfofervidus auxilii</name>
    <dbReference type="NCBI Taxonomy" id="1621989"/>
    <lineage>
        <taxon>Bacteria</taxon>
        <taxon>Pseudomonadati</taxon>
        <taxon>Thermodesulfobacteriota</taxon>
        <taxon>Candidatus Desulfofervidia</taxon>
        <taxon>Candidatus Desulfofervidales</taxon>
        <taxon>Candidatus Desulfofervidaceae</taxon>
        <taxon>Candidatus Desulfofervidus</taxon>
    </lineage>
</organism>
<name>A0A7U4TIA3_DESA2</name>